<gene>
    <name evidence="2" type="primary">Dsim\GD25927</name>
    <name evidence="2" type="ORF">Dsim_GD25927</name>
</gene>
<dbReference type="OMA" id="VNYVVQP"/>
<keyword evidence="1" id="KW-0812">Transmembrane</keyword>
<feature type="transmembrane region" description="Helical" evidence="1">
    <location>
        <begin position="146"/>
        <end position="165"/>
    </location>
</feature>
<proteinExistence type="predicted"/>
<sequence>MTSTGKENAIVNYVVQPGAEVAVSEATEVPDPPTIKANHRRLSNVKITLKSLRAPVTDLPPNRHSDSDSDSWLLGLIALEAQHGKPDIWLALKTHLNDDGLRWREGDMPKNLIVIFPQCRVKIVIVKLSKPLQNRIVVGGCGSDRLLLVVVVVAVALVVLLLSGAQAQ</sequence>
<reference evidence="2 3" key="1">
    <citation type="journal article" date="2007" name="Nature">
        <title>Evolution of genes and genomes on the Drosophila phylogeny.</title>
        <authorList>
            <consortium name="Drosophila 12 Genomes Consortium"/>
            <person name="Clark A.G."/>
            <person name="Eisen M.B."/>
            <person name="Smith D.R."/>
            <person name="Bergman C.M."/>
            <person name="Oliver B."/>
            <person name="Markow T.A."/>
            <person name="Kaufman T.C."/>
            <person name="Kellis M."/>
            <person name="Gelbart W."/>
            <person name="Iyer V.N."/>
            <person name="Pollard D.A."/>
            <person name="Sackton T.B."/>
            <person name="Larracuente A.M."/>
            <person name="Singh N.D."/>
            <person name="Abad J.P."/>
            <person name="Abt D.N."/>
            <person name="Adryan B."/>
            <person name="Aguade M."/>
            <person name="Akashi H."/>
            <person name="Anderson W.W."/>
            <person name="Aquadro C.F."/>
            <person name="Ardell D.H."/>
            <person name="Arguello R."/>
            <person name="Artieri C.G."/>
            <person name="Barbash D.A."/>
            <person name="Barker D."/>
            <person name="Barsanti P."/>
            <person name="Batterham P."/>
            <person name="Batzoglou S."/>
            <person name="Begun D."/>
            <person name="Bhutkar A."/>
            <person name="Blanco E."/>
            <person name="Bosak S.A."/>
            <person name="Bradley R.K."/>
            <person name="Brand A.D."/>
            <person name="Brent M.R."/>
            <person name="Brooks A.N."/>
            <person name="Brown R.H."/>
            <person name="Butlin R.K."/>
            <person name="Caggese C."/>
            <person name="Calvi B.R."/>
            <person name="Bernardo de Carvalho A."/>
            <person name="Caspi A."/>
            <person name="Castrezana S."/>
            <person name="Celniker S.E."/>
            <person name="Chang J.L."/>
            <person name="Chapple C."/>
            <person name="Chatterji S."/>
            <person name="Chinwalla A."/>
            <person name="Civetta A."/>
            <person name="Clifton S.W."/>
            <person name="Comeron J.M."/>
            <person name="Costello J.C."/>
            <person name="Coyne J.A."/>
            <person name="Daub J."/>
            <person name="David R.G."/>
            <person name="Delcher A.L."/>
            <person name="Delehaunty K."/>
            <person name="Do C.B."/>
            <person name="Ebling H."/>
            <person name="Edwards K."/>
            <person name="Eickbush T."/>
            <person name="Evans J.D."/>
            <person name="Filipski A."/>
            <person name="Findeiss S."/>
            <person name="Freyhult E."/>
            <person name="Fulton L."/>
            <person name="Fulton R."/>
            <person name="Garcia A.C."/>
            <person name="Gardiner A."/>
            <person name="Garfield D.A."/>
            <person name="Garvin B.E."/>
            <person name="Gibson G."/>
            <person name="Gilbert D."/>
            <person name="Gnerre S."/>
            <person name="Godfrey J."/>
            <person name="Good R."/>
            <person name="Gotea V."/>
            <person name="Gravely B."/>
            <person name="Greenberg A.J."/>
            <person name="Griffiths-Jones S."/>
            <person name="Gross S."/>
            <person name="Guigo R."/>
            <person name="Gustafson E.A."/>
            <person name="Haerty W."/>
            <person name="Hahn M.W."/>
            <person name="Halligan D.L."/>
            <person name="Halpern A.L."/>
            <person name="Halter G.M."/>
            <person name="Han M.V."/>
            <person name="Heger A."/>
            <person name="Hillier L."/>
            <person name="Hinrichs A.S."/>
            <person name="Holmes I."/>
            <person name="Hoskins R.A."/>
            <person name="Hubisz M.J."/>
            <person name="Hultmark D."/>
            <person name="Huntley M.A."/>
            <person name="Jaffe D.B."/>
            <person name="Jagadeeshan S."/>
            <person name="Jeck W.R."/>
            <person name="Johnson J."/>
            <person name="Jones C.D."/>
            <person name="Jordan W.C."/>
            <person name="Karpen G.H."/>
            <person name="Kataoka E."/>
            <person name="Keightley P.D."/>
            <person name="Kheradpour P."/>
            <person name="Kirkness E.F."/>
            <person name="Koerich L.B."/>
            <person name="Kristiansen K."/>
            <person name="Kudrna D."/>
            <person name="Kulathinal R.J."/>
            <person name="Kumar S."/>
            <person name="Kwok R."/>
            <person name="Lander E."/>
            <person name="Langley C.H."/>
            <person name="Lapoint R."/>
            <person name="Lazzaro B.P."/>
            <person name="Lee S.J."/>
            <person name="Levesque L."/>
            <person name="Li R."/>
            <person name="Lin C.F."/>
            <person name="Lin M.F."/>
            <person name="Lindblad-Toh K."/>
            <person name="Llopart A."/>
            <person name="Long M."/>
            <person name="Low L."/>
            <person name="Lozovsky E."/>
            <person name="Lu J."/>
            <person name="Luo M."/>
            <person name="Machado C.A."/>
            <person name="Makalowski W."/>
            <person name="Marzo M."/>
            <person name="Matsuda M."/>
            <person name="Matzkin L."/>
            <person name="McAllister B."/>
            <person name="McBride C.S."/>
            <person name="McKernan B."/>
            <person name="McKernan K."/>
            <person name="Mendez-Lago M."/>
            <person name="Minx P."/>
            <person name="Mollenhauer M.U."/>
            <person name="Montooth K."/>
            <person name="Mount S.M."/>
            <person name="Mu X."/>
            <person name="Myers E."/>
            <person name="Negre B."/>
            <person name="Newfeld S."/>
            <person name="Nielsen R."/>
            <person name="Noor M.A."/>
            <person name="O'Grady P."/>
            <person name="Pachter L."/>
            <person name="Papaceit M."/>
            <person name="Parisi M.J."/>
            <person name="Parisi M."/>
            <person name="Parts L."/>
            <person name="Pedersen J.S."/>
            <person name="Pesole G."/>
            <person name="Phillippy A.M."/>
            <person name="Ponting C.P."/>
            <person name="Pop M."/>
            <person name="Porcelli D."/>
            <person name="Powell J.R."/>
            <person name="Prohaska S."/>
            <person name="Pruitt K."/>
            <person name="Puig M."/>
            <person name="Quesneville H."/>
            <person name="Ram K.R."/>
            <person name="Rand D."/>
            <person name="Rasmussen M.D."/>
            <person name="Reed L.K."/>
            <person name="Reenan R."/>
            <person name="Reily A."/>
            <person name="Remington K.A."/>
            <person name="Rieger T.T."/>
            <person name="Ritchie M.G."/>
            <person name="Robin C."/>
            <person name="Rogers Y.H."/>
            <person name="Rohde C."/>
            <person name="Rozas J."/>
            <person name="Rubenfield M.J."/>
            <person name="Ruiz A."/>
            <person name="Russo S."/>
            <person name="Salzberg S.L."/>
            <person name="Sanchez-Gracia A."/>
            <person name="Saranga D.J."/>
            <person name="Sato H."/>
            <person name="Schaeffer S.W."/>
            <person name="Schatz M.C."/>
            <person name="Schlenke T."/>
            <person name="Schwartz R."/>
            <person name="Segarra C."/>
            <person name="Singh R.S."/>
            <person name="Sirot L."/>
            <person name="Sirota M."/>
            <person name="Sisneros N.B."/>
            <person name="Smith C.D."/>
            <person name="Smith T.F."/>
            <person name="Spieth J."/>
            <person name="Stage D.E."/>
            <person name="Stark A."/>
            <person name="Stephan W."/>
            <person name="Strausberg R.L."/>
            <person name="Strempel S."/>
            <person name="Sturgill D."/>
            <person name="Sutton G."/>
            <person name="Sutton G.G."/>
            <person name="Tao W."/>
            <person name="Teichmann S."/>
            <person name="Tobari Y.N."/>
            <person name="Tomimura Y."/>
            <person name="Tsolas J.M."/>
            <person name="Valente V.L."/>
            <person name="Venter E."/>
            <person name="Venter J.C."/>
            <person name="Vicario S."/>
            <person name="Vieira F.G."/>
            <person name="Vilella A.J."/>
            <person name="Villasante A."/>
            <person name="Walenz B."/>
            <person name="Wang J."/>
            <person name="Wasserman M."/>
            <person name="Watts T."/>
            <person name="Wilson D."/>
            <person name="Wilson R.K."/>
            <person name="Wing R.A."/>
            <person name="Wolfner M.F."/>
            <person name="Wong A."/>
            <person name="Wong G.K."/>
            <person name="Wu C.I."/>
            <person name="Wu G."/>
            <person name="Yamamoto D."/>
            <person name="Yang H.P."/>
            <person name="Yang S.P."/>
            <person name="Yorke J.A."/>
            <person name="Yoshida K."/>
            <person name="Zdobnov E."/>
            <person name="Zhang P."/>
            <person name="Zhang Y."/>
            <person name="Zimin A.V."/>
            <person name="Baldwin J."/>
            <person name="Abdouelleil A."/>
            <person name="Abdulkadir J."/>
            <person name="Abebe A."/>
            <person name="Abera B."/>
            <person name="Abreu J."/>
            <person name="Acer S.C."/>
            <person name="Aftuck L."/>
            <person name="Alexander A."/>
            <person name="An P."/>
            <person name="Anderson E."/>
            <person name="Anderson S."/>
            <person name="Arachi H."/>
            <person name="Azer M."/>
            <person name="Bachantsang P."/>
            <person name="Barry A."/>
            <person name="Bayul T."/>
            <person name="Berlin A."/>
            <person name="Bessette D."/>
            <person name="Bloom T."/>
            <person name="Blye J."/>
            <person name="Boguslavskiy L."/>
            <person name="Bonnet C."/>
            <person name="Boukhgalter B."/>
            <person name="Bourzgui I."/>
            <person name="Brown A."/>
            <person name="Cahill P."/>
            <person name="Channer S."/>
            <person name="Cheshatsang Y."/>
            <person name="Chuda L."/>
            <person name="Citroen M."/>
            <person name="Collymore A."/>
            <person name="Cooke P."/>
            <person name="Costello M."/>
            <person name="D'Aco K."/>
            <person name="Daza R."/>
            <person name="De Haan G."/>
            <person name="DeGray S."/>
            <person name="DeMaso C."/>
            <person name="Dhargay N."/>
            <person name="Dooley K."/>
            <person name="Dooley E."/>
            <person name="Doricent M."/>
            <person name="Dorje P."/>
            <person name="Dorjee K."/>
            <person name="Dupes A."/>
            <person name="Elong R."/>
            <person name="Falk J."/>
            <person name="Farina A."/>
            <person name="Faro S."/>
            <person name="Ferguson D."/>
            <person name="Fisher S."/>
            <person name="Foley C.D."/>
            <person name="Franke A."/>
            <person name="Friedrich D."/>
            <person name="Gadbois L."/>
            <person name="Gearin G."/>
            <person name="Gearin C.R."/>
            <person name="Giannoukos G."/>
            <person name="Goode T."/>
            <person name="Graham J."/>
            <person name="Grandbois E."/>
            <person name="Grewal S."/>
            <person name="Gyaltsen K."/>
            <person name="Hafez N."/>
            <person name="Hagos B."/>
            <person name="Hall J."/>
            <person name="Henson C."/>
            <person name="Hollinger A."/>
            <person name="Honan T."/>
            <person name="Huard M.D."/>
            <person name="Hughes L."/>
            <person name="Hurhula B."/>
            <person name="Husby M.E."/>
            <person name="Kamat A."/>
            <person name="Kanga B."/>
            <person name="Kashin S."/>
            <person name="Khazanovich D."/>
            <person name="Kisner P."/>
            <person name="Lance K."/>
            <person name="Lara M."/>
            <person name="Lee W."/>
            <person name="Lennon N."/>
            <person name="Letendre F."/>
            <person name="LeVine R."/>
            <person name="Lipovsky A."/>
            <person name="Liu X."/>
            <person name="Liu J."/>
            <person name="Liu S."/>
            <person name="Lokyitsang T."/>
            <person name="Lokyitsang Y."/>
            <person name="Lubonja R."/>
            <person name="Lui A."/>
            <person name="MacDonald P."/>
            <person name="Magnisalis V."/>
            <person name="Maru K."/>
            <person name="Matthews C."/>
            <person name="McCusker W."/>
            <person name="McDonough S."/>
            <person name="Mehta T."/>
            <person name="Meldrim J."/>
            <person name="Meneus L."/>
            <person name="Mihai O."/>
            <person name="Mihalev A."/>
            <person name="Mihova T."/>
            <person name="Mittelman R."/>
            <person name="Mlenga V."/>
            <person name="Montmayeur A."/>
            <person name="Mulrain L."/>
            <person name="Navidi A."/>
            <person name="Naylor J."/>
            <person name="Negash T."/>
            <person name="Nguyen T."/>
            <person name="Nguyen N."/>
            <person name="Nicol R."/>
            <person name="Norbu C."/>
            <person name="Norbu N."/>
            <person name="Novod N."/>
            <person name="O'Neill B."/>
            <person name="Osman S."/>
            <person name="Markiewicz E."/>
            <person name="Oyono O.L."/>
            <person name="Patti C."/>
            <person name="Phunkhang P."/>
            <person name="Pierre F."/>
            <person name="Priest M."/>
            <person name="Raghuraman S."/>
            <person name="Rege F."/>
            <person name="Reyes R."/>
            <person name="Rise C."/>
            <person name="Rogov P."/>
            <person name="Ross K."/>
            <person name="Ryan E."/>
            <person name="Settipalli S."/>
            <person name="Shea T."/>
            <person name="Sherpa N."/>
            <person name="Shi L."/>
            <person name="Shih D."/>
            <person name="Sparrow T."/>
            <person name="Spaulding J."/>
            <person name="Stalker J."/>
            <person name="Stange-Thomann N."/>
            <person name="Stavropoulos S."/>
            <person name="Stone C."/>
            <person name="Strader C."/>
            <person name="Tesfaye S."/>
            <person name="Thomson T."/>
            <person name="Thoulutsang Y."/>
            <person name="Thoulutsang D."/>
            <person name="Topham K."/>
            <person name="Topping I."/>
            <person name="Tsamla T."/>
            <person name="Vassiliev H."/>
            <person name="Vo A."/>
            <person name="Wangchuk T."/>
            <person name="Wangdi T."/>
            <person name="Weiand M."/>
            <person name="Wilkinson J."/>
            <person name="Wilson A."/>
            <person name="Yadav S."/>
            <person name="Young G."/>
            <person name="Yu Q."/>
            <person name="Zembek L."/>
            <person name="Zhong D."/>
            <person name="Zimmer A."/>
            <person name="Zwirko Z."/>
            <person name="Jaffe D.B."/>
            <person name="Alvarez P."/>
            <person name="Brockman W."/>
            <person name="Butler J."/>
            <person name="Chin C."/>
            <person name="Gnerre S."/>
            <person name="Grabherr M."/>
            <person name="Kleber M."/>
            <person name="Mauceli E."/>
            <person name="MacCallum I."/>
        </authorList>
    </citation>
    <scope>NUCLEOTIDE SEQUENCE [LARGE SCALE GENOMIC DNA]</scope>
    <source>
        <strain evidence="3">white501</strain>
    </source>
</reference>
<protein>
    <submittedName>
        <fullName evidence="2">GD25927</fullName>
    </submittedName>
</protein>
<dbReference type="Proteomes" id="UP000000304">
    <property type="component" value="Chromosome 2R"/>
</dbReference>
<dbReference type="AlphaFoldDB" id="B4QB60"/>
<keyword evidence="1" id="KW-0472">Membrane</keyword>
<organism evidence="2 3">
    <name type="scientific">Drosophila simulans</name>
    <name type="common">Fruit fly</name>
    <dbReference type="NCBI Taxonomy" id="7240"/>
    <lineage>
        <taxon>Eukaryota</taxon>
        <taxon>Metazoa</taxon>
        <taxon>Ecdysozoa</taxon>
        <taxon>Arthropoda</taxon>
        <taxon>Hexapoda</taxon>
        <taxon>Insecta</taxon>
        <taxon>Pterygota</taxon>
        <taxon>Neoptera</taxon>
        <taxon>Endopterygota</taxon>
        <taxon>Diptera</taxon>
        <taxon>Brachycera</taxon>
        <taxon>Muscomorpha</taxon>
        <taxon>Ephydroidea</taxon>
        <taxon>Drosophilidae</taxon>
        <taxon>Drosophila</taxon>
        <taxon>Sophophora</taxon>
    </lineage>
</organism>
<keyword evidence="1" id="KW-1133">Transmembrane helix</keyword>
<evidence type="ECO:0000256" key="1">
    <source>
        <dbReference type="SAM" id="Phobius"/>
    </source>
</evidence>
<dbReference type="EMBL" id="CM000362">
    <property type="protein sequence ID" value="EDX06593.1"/>
    <property type="molecule type" value="Genomic_DNA"/>
</dbReference>
<dbReference type="HOGENOM" id="CLU_1588226_0_0_1"/>
<evidence type="ECO:0000313" key="3">
    <source>
        <dbReference type="Proteomes" id="UP000000304"/>
    </source>
</evidence>
<evidence type="ECO:0000313" key="2">
    <source>
        <dbReference type="EMBL" id="EDX06593.1"/>
    </source>
</evidence>
<accession>B4QB60</accession>
<keyword evidence="3" id="KW-1185">Reference proteome</keyword>
<name>B4QB60_DROSI</name>